<dbReference type="FunFam" id="3.40.50.200:FF:000006">
    <property type="entry name" value="Subtilisin-like protease SBT1.5"/>
    <property type="match status" value="1"/>
</dbReference>
<dbReference type="Gene3D" id="3.50.30.30">
    <property type="match status" value="1"/>
</dbReference>
<dbReference type="InterPro" id="IPR003137">
    <property type="entry name" value="PA_domain"/>
</dbReference>
<gene>
    <name evidence="14" type="primary">LOC109720361</name>
</gene>
<dbReference type="GO" id="GO:0006508">
    <property type="term" value="P:proteolysis"/>
    <property type="evidence" value="ECO:0007669"/>
    <property type="project" value="UniProtKB-KW"/>
</dbReference>
<feature type="domain" description="Peptidase S8/S53" evidence="9">
    <location>
        <begin position="324"/>
        <end position="802"/>
    </location>
</feature>
<evidence type="ECO:0000256" key="8">
    <source>
        <dbReference type="SAM" id="MobiDB-lite"/>
    </source>
</evidence>
<dbReference type="InterPro" id="IPR015500">
    <property type="entry name" value="Peptidase_S8_subtilisin-rel"/>
</dbReference>
<dbReference type="Gene3D" id="3.40.50.200">
    <property type="entry name" value="Peptidase S8/S53 domain"/>
    <property type="match status" value="1"/>
</dbReference>
<dbReference type="Gene3D" id="2.60.40.2310">
    <property type="match status" value="1"/>
</dbReference>
<feature type="compositionally biased region" description="Basic and acidic residues" evidence="8">
    <location>
        <begin position="175"/>
        <end position="199"/>
    </location>
</feature>
<feature type="domain" description="Inhibitor I9" evidence="11">
    <location>
        <begin position="211"/>
        <end position="296"/>
    </location>
</feature>
<dbReference type="Pfam" id="PF00082">
    <property type="entry name" value="Peptidase_S8"/>
    <property type="match status" value="1"/>
</dbReference>
<dbReference type="PRINTS" id="PR00723">
    <property type="entry name" value="SUBTILISIN"/>
</dbReference>
<dbReference type="FunFam" id="3.50.30.30:FF:000005">
    <property type="entry name" value="subtilisin-like protease SBT1.5"/>
    <property type="match status" value="1"/>
</dbReference>
<accession>A0A6P5G3T4</accession>
<evidence type="ECO:0000256" key="1">
    <source>
        <dbReference type="ARBA" id="ARBA00011073"/>
    </source>
</evidence>
<keyword evidence="2 7" id="KW-0645">Protease</keyword>
<dbReference type="Pfam" id="PF02225">
    <property type="entry name" value="PA"/>
    <property type="match status" value="1"/>
</dbReference>
<feature type="region of interest" description="Disordered" evidence="8">
    <location>
        <begin position="140"/>
        <end position="203"/>
    </location>
</feature>
<comment type="similarity">
    <text evidence="1 7">Belongs to the peptidase S8 family.</text>
</comment>
<evidence type="ECO:0000256" key="4">
    <source>
        <dbReference type="ARBA" id="ARBA00022801"/>
    </source>
</evidence>
<dbReference type="InterPro" id="IPR045051">
    <property type="entry name" value="SBT"/>
</dbReference>
<dbReference type="GeneID" id="109720361"/>
<evidence type="ECO:0000259" key="11">
    <source>
        <dbReference type="Pfam" id="PF05922"/>
    </source>
</evidence>
<dbReference type="PANTHER" id="PTHR10795">
    <property type="entry name" value="PROPROTEIN CONVERTASE SUBTILISIN/KEXIN"/>
    <property type="match status" value="1"/>
</dbReference>
<dbReference type="PROSITE" id="PS00138">
    <property type="entry name" value="SUBTILASE_SER"/>
    <property type="match status" value="1"/>
</dbReference>
<dbReference type="SUPFAM" id="SSF52743">
    <property type="entry name" value="Subtilisin-like"/>
    <property type="match status" value="1"/>
</dbReference>
<evidence type="ECO:0000256" key="2">
    <source>
        <dbReference type="ARBA" id="ARBA00022670"/>
    </source>
</evidence>
<feature type="compositionally biased region" description="Low complexity" evidence="8">
    <location>
        <begin position="161"/>
        <end position="174"/>
    </location>
</feature>
<dbReference type="Proteomes" id="UP000515123">
    <property type="component" value="Linkage group 14"/>
</dbReference>
<dbReference type="GO" id="GO:0004252">
    <property type="term" value="F:serine-type endopeptidase activity"/>
    <property type="evidence" value="ECO:0007669"/>
    <property type="project" value="UniProtKB-UniRule"/>
</dbReference>
<dbReference type="Gene3D" id="3.30.70.80">
    <property type="entry name" value="Peptidase S8 propeptide/proteinase inhibitor I9"/>
    <property type="match status" value="1"/>
</dbReference>
<evidence type="ECO:0000259" key="12">
    <source>
        <dbReference type="Pfam" id="PF17766"/>
    </source>
</evidence>
<evidence type="ECO:0000259" key="10">
    <source>
        <dbReference type="Pfam" id="PF02225"/>
    </source>
</evidence>
<protein>
    <submittedName>
        <fullName evidence="14">Subtilisin-like protease SBT5.3</fullName>
    </submittedName>
</protein>
<feature type="domain" description="Subtilisin-like protease fibronectin type-III" evidence="12">
    <location>
        <begin position="856"/>
        <end position="951"/>
    </location>
</feature>
<dbReference type="PROSITE" id="PS51892">
    <property type="entry name" value="SUBTILASE"/>
    <property type="match status" value="1"/>
</dbReference>
<evidence type="ECO:0000256" key="3">
    <source>
        <dbReference type="ARBA" id="ARBA00022729"/>
    </source>
</evidence>
<dbReference type="FunFam" id="3.30.70.80:FF:000002">
    <property type="entry name" value="Subtilisin-like protease SBT5.3"/>
    <property type="match status" value="1"/>
</dbReference>
<dbReference type="InterPro" id="IPR023828">
    <property type="entry name" value="Peptidase_S8_Ser-AS"/>
</dbReference>
<organism evidence="13 14">
    <name type="scientific">Ananas comosus</name>
    <name type="common">Pineapple</name>
    <name type="synonym">Ananas ananas</name>
    <dbReference type="NCBI Taxonomy" id="4615"/>
    <lineage>
        <taxon>Eukaryota</taxon>
        <taxon>Viridiplantae</taxon>
        <taxon>Streptophyta</taxon>
        <taxon>Embryophyta</taxon>
        <taxon>Tracheophyta</taxon>
        <taxon>Spermatophyta</taxon>
        <taxon>Magnoliopsida</taxon>
        <taxon>Liliopsida</taxon>
        <taxon>Poales</taxon>
        <taxon>Bromeliaceae</taxon>
        <taxon>Bromelioideae</taxon>
        <taxon>Ananas</taxon>
    </lineage>
</organism>
<dbReference type="InterPro" id="IPR000209">
    <property type="entry name" value="Peptidase_S8/S53_dom"/>
</dbReference>
<evidence type="ECO:0000259" key="9">
    <source>
        <dbReference type="Pfam" id="PF00082"/>
    </source>
</evidence>
<evidence type="ECO:0000256" key="6">
    <source>
        <dbReference type="PIRSR" id="PIRSR615500-1"/>
    </source>
</evidence>
<feature type="active site" description="Charge relay system" evidence="6 7">
    <location>
        <position position="743"/>
    </location>
</feature>
<feature type="active site" description="Charge relay system" evidence="6 7">
    <location>
        <position position="402"/>
    </location>
</feature>
<reference evidence="14" key="2">
    <citation type="submission" date="2025-08" db="UniProtKB">
        <authorList>
            <consortium name="RefSeq"/>
        </authorList>
    </citation>
    <scope>IDENTIFICATION</scope>
    <source>
        <tissue evidence="14">Leaf</tissue>
    </source>
</reference>
<dbReference type="OrthoDB" id="206201at2759"/>
<dbReference type="FunFam" id="2.60.40.2310:FF:000001">
    <property type="entry name" value="Subtilisin-like protease SBT1.5"/>
    <property type="match status" value="1"/>
</dbReference>
<dbReference type="AlphaFoldDB" id="A0A6P5G3T4"/>
<dbReference type="RefSeq" id="XP_020102999.1">
    <property type="nucleotide sequence ID" value="XM_020247410.1"/>
</dbReference>
<feature type="compositionally biased region" description="Basic and acidic residues" evidence="8">
    <location>
        <begin position="146"/>
        <end position="160"/>
    </location>
</feature>
<reference evidence="13" key="1">
    <citation type="journal article" date="2015" name="Nat. Genet.">
        <title>The pineapple genome and the evolution of CAM photosynthesis.</title>
        <authorList>
            <person name="Ming R."/>
            <person name="VanBuren R."/>
            <person name="Wai C.M."/>
            <person name="Tang H."/>
            <person name="Schatz M.C."/>
            <person name="Bowers J.E."/>
            <person name="Lyons E."/>
            <person name="Wang M.L."/>
            <person name="Chen J."/>
            <person name="Biggers E."/>
            <person name="Zhang J."/>
            <person name="Huang L."/>
            <person name="Zhang L."/>
            <person name="Miao W."/>
            <person name="Zhang J."/>
            <person name="Ye Z."/>
            <person name="Miao C."/>
            <person name="Lin Z."/>
            <person name="Wang H."/>
            <person name="Zhou H."/>
            <person name="Yim W.C."/>
            <person name="Priest H.D."/>
            <person name="Zheng C."/>
            <person name="Woodhouse M."/>
            <person name="Edger P.P."/>
            <person name="Guyot R."/>
            <person name="Guo H.B."/>
            <person name="Guo H."/>
            <person name="Zheng G."/>
            <person name="Singh R."/>
            <person name="Sharma A."/>
            <person name="Min X."/>
            <person name="Zheng Y."/>
            <person name="Lee H."/>
            <person name="Gurtowski J."/>
            <person name="Sedlazeck F.J."/>
            <person name="Harkess A."/>
            <person name="McKain M.R."/>
            <person name="Liao Z."/>
            <person name="Fang J."/>
            <person name="Liu J."/>
            <person name="Zhang X."/>
            <person name="Zhang Q."/>
            <person name="Hu W."/>
            <person name="Qin Y."/>
            <person name="Wang K."/>
            <person name="Chen L.Y."/>
            <person name="Shirley N."/>
            <person name="Lin Y.R."/>
            <person name="Liu L.Y."/>
            <person name="Hernandez A.G."/>
            <person name="Wright C.L."/>
            <person name="Bulone V."/>
            <person name="Tuskan G.A."/>
            <person name="Heath K."/>
            <person name="Zee F."/>
            <person name="Moore P.H."/>
            <person name="Sunkar R."/>
            <person name="Leebens-Mack J.H."/>
            <person name="Mockler T."/>
            <person name="Bennetzen J.L."/>
            <person name="Freeling M."/>
            <person name="Sankoff D."/>
            <person name="Paterson A.H."/>
            <person name="Zhu X."/>
            <person name="Yang X."/>
            <person name="Smith J.A."/>
            <person name="Cushman J.C."/>
            <person name="Paull R.E."/>
            <person name="Yu Q."/>
        </authorList>
    </citation>
    <scope>NUCLEOTIDE SEQUENCE [LARGE SCALE GENOMIC DNA]</scope>
    <source>
        <strain evidence="13">cv. F153</strain>
    </source>
</reference>
<keyword evidence="3" id="KW-0732">Signal</keyword>
<dbReference type="InterPro" id="IPR034197">
    <property type="entry name" value="Peptidases_S8_3"/>
</dbReference>
<feature type="active site" description="Charge relay system" evidence="6 7">
    <location>
        <position position="333"/>
    </location>
</feature>
<dbReference type="InterPro" id="IPR036852">
    <property type="entry name" value="Peptidase_S8/S53_dom_sf"/>
</dbReference>
<dbReference type="CDD" id="cd02120">
    <property type="entry name" value="PA_subtilisin_like"/>
    <property type="match status" value="1"/>
</dbReference>
<dbReference type="InterPro" id="IPR010259">
    <property type="entry name" value="S8pro/Inhibitor_I9"/>
</dbReference>
<proteinExistence type="inferred from homology"/>
<dbReference type="InterPro" id="IPR037045">
    <property type="entry name" value="S8pro/Inhibitor_I9_sf"/>
</dbReference>
<keyword evidence="4 7" id="KW-0378">Hydrolase</keyword>
<sequence>MGWSMSRSNASDWCFGACPGATATAARGDVGVDAVAVTAEEFGVGVSRSDAGSLRASRVGVSILRPTFALIPGFVVVHLLAGVDEPVEGLLDGVAAADEEFGDDFGVLLKACLLELAAHVGTEHIAPRHAARFGLRVSGVEEEEDERQRRAERASVERLGVESSRSSSAEGAAECPERASVEEPGEESSRDPPSARRSADSAAVTRSPAMSYIVYLGSHPHGDDATLEDFDRAIDSHHEFLASFVGSRDKAKDAMIYSYAKAINGFAAHLEEEEARAIANHPEVVTVFENKLKKLHTTRSWAFVDLERDGKIPRESIFRKAKFGEDVIIAHIDSGVWPESKSFSDEGYGPVPSRWRGFCENNTKDQVPCNRKLIGAKYFNSGSHAIDPKIPRNNTARDYEGHGTHTLSTAGGNFVPGVSFFGHANGTANGGSPRARVASYRACGDSGCADADILAGFDNAIYDGVDVISVSLGAELSILDPSTYLDDGIALGSFHAARRGITVSCSAGNSGPTPGTVVNIPPWVITVAASTIDRDFPSSLTLGNKRIIKGESMETKDLPQNKLYPLIYAADAAAPNVSRNTAMWCSTGDSLDSAKVKGKIVVCLRGGDIARIMKGKSVLEAGGAGMVLANDKDSGNDIVADLHFLPATMITYKDSLPLFAYLNSTKSPVGSISPSKTTFGLKPSPMMALFSSQGPSLPSPQILKPDITAPGVNILAAYSPVVSATGVDGDDRTASYALLSGTSMSCPHVAGVAGLVKSLHPNWSPAAIRSAIITTARTQDNTGKPIQDGAGQKATPFNYGSGHIRPNRAADPGLVYDATFTDYLNFLCALGFKSSNVTRLIRKNFTCPSKAVTLENLNYPSITVADLNKTSTVTRTLKNVGSPGTYKARVKAPFGTTVTVKPDTLKFDKVGDEKSFTVTFDSHKDEIGRGFVFGRLIWSDGRHYVRSSIAVNAVA</sequence>
<dbReference type="InterPro" id="IPR041469">
    <property type="entry name" value="Subtilisin-like_FN3"/>
</dbReference>
<dbReference type="Pfam" id="PF05922">
    <property type="entry name" value="Inhibitor_I9"/>
    <property type="match status" value="1"/>
</dbReference>
<evidence type="ECO:0000313" key="14">
    <source>
        <dbReference type="RefSeq" id="XP_020102999.1"/>
    </source>
</evidence>
<feature type="domain" description="PA" evidence="10">
    <location>
        <begin position="578"/>
        <end position="656"/>
    </location>
</feature>
<dbReference type="CDD" id="cd04852">
    <property type="entry name" value="Peptidases_S8_3"/>
    <property type="match status" value="1"/>
</dbReference>
<dbReference type="Pfam" id="PF17766">
    <property type="entry name" value="fn3_6"/>
    <property type="match status" value="1"/>
</dbReference>
<evidence type="ECO:0000256" key="7">
    <source>
        <dbReference type="PROSITE-ProRule" id="PRU01240"/>
    </source>
</evidence>
<evidence type="ECO:0000313" key="13">
    <source>
        <dbReference type="Proteomes" id="UP000515123"/>
    </source>
</evidence>
<evidence type="ECO:0000256" key="5">
    <source>
        <dbReference type="ARBA" id="ARBA00022825"/>
    </source>
</evidence>
<keyword evidence="5 7" id="KW-0720">Serine protease</keyword>
<name>A0A6P5G3T4_ANACO</name>
<keyword evidence="13" id="KW-1185">Reference proteome</keyword>